<name>A0ABQ8S0G2_PERAM</name>
<evidence type="ECO:0000313" key="2">
    <source>
        <dbReference type="Proteomes" id="UP001148838"/>
    </source>
</evidence>
<evidence type="ECO:0000313" key="1">
    <source>
        <dbReference type="EMBL" id="KAJ4427467.1"/>
    </source>
</evidence>
<organism evidence="1 2">
    <name type="scientific">Periplaneta americana</name>
    <name type="common">American cockroach</name>
    <name type="synonym">Blatta americana</name>
    <dbReference type="NCBI Taxonomy" id="6978"/>
    <lineage>
        <taxon>Eukaryota</taxon>
        <taxon>Metazoa</taxon>
        <taxon>Ecdysozoa</taxon>
        <taxon>Arthropoda</taxon>
        <taxon>Hexapoda</taxon>
        <taxon>Insecta</taxon>
        <taxon>Pterygota</taxon>
        <taxon>Neoptera</taxon>
        <taxon>Polyneoptera</taxon>
        <taxon>Dictyoptera</taxon>
        <taxon>Blattodea</taxon>
        <taxon>Blattoidea</taxon>
        <taxon>Blattidae</taxon>
        <taxon>Blattinae</taxon>
        <taxon>Periplaneta</taxon>
    </lineage>
</organism>
<evidence type="ECO:0008006" key="3">
    <source>
        <dbReference type="Google" id="ProtNLM"/>
    </source>
</evidence>
<accession>A0ABQ8S0G2</accession>
<comment type="caution">
    <text evidence="1">The sequence shown here is derived from an EMBL/GenBank/DDBJ whole genome shotgun (WGS) entry which is preliminary data.</text>
</comment>
<gene>
    <name evidence="1" type="ORF">ANN_25115</name>
</gene>
<proteinExistence type="predicted"/>
<dbReference type="EMBL" id="JAJSOF020000038">
    <property type="protein sequence ID" value="KAJ4427467.1"/>
    <property type="molecule type" value="Genomic_DNA"/>
</dbReference>
<keyword evidence="2" id="KW-1185">Reference proteome</keyword>
<dbReference type="Proteomes" id="UP001148838">
    <property type="component" value="Unassembled WGS sequence"/>
</dbReference>
<reference evidence="1 2" key="1">
    <citation type="journal article" date="2022" name="Allergy">
        <title>Genome assembly and annotation of Periplaneta americana reveal a comprehensive cockroach allergen profile.</title>
        <authorList>
            <person name="Wang L."/>
            <person name="Xiong Q."/>
            <person name="Saelim N."/>
            <person name="Wang L."/>
            <person name="Nong W."/>
            <person name="Wan A.T."/>
            <person name="Shi M."/>
            <person name="Liu X."/>
            <person name="Cao Q."/>
            <person name="Hui J.H.L."/>
            <person name="Sookrung N."/>
            <person name="Leung T.F."/>
            <person name="Tungtrongchitr A."/>
            <person name="Tsui S.K.W."/>
        </authorList>
    </citation>
    <scope>NUCLEOTIDE SEQUENCE [LARGE SCALE GENOMIC DNA]</scope>
    <source>
        <strain evidence="1">PWHHKU_190912</strain>
    </source>
</reference>
<protein>
    <recommendedName>
        <fullName evidence="3">Transposase Tc1-like domain-containing protein</fullName>
    </recommendedName>
</protein>
<sequence length="153" mass="17974">MVANVQAAYERSLRKSLRRPTRELQIPKSTLQRIVHKRLKLYAYKVQLMQRLEPDDKPKRVTIIMSKRRKNVRYALSSVSTDYSVIIHSCKQRQESTVCQSQPRSEELTGARQIHVEAELPHRFRITFPKNPVSFNGIISKVIRIVTTVQFWD</sequence>